<evidence type="ECO:0000256" key="1">
    <source>
        <dbReference type="ARBA" id="ARBA00004123"/>
    </source>
</evidence>
<evidence type="ECO:0000313" key="10">
    <source>
        <dbReference type="EMBL" id="CEL70459.1"/>
    </source>
</evidence>
<keyword evidence="4" id="KW-0804">Transcription</keyword>
<reference evidence="9" key="1">
    <citation type="submission" date="2011-02" db="EMBL/GenBank/DDBJ databases">
        <authorList>
            <person name="Aslett M."/>
        </authorList>
    </citation>
    <scope>NUCLEOTIDE SEQUENCE</scope>
    <source>
        <strain evidence="9">Liverpool</strain>
    </source>
</reference>
<dbReference type="eggNOG" id="ENOG502QYTW">
    <property type="taxonomic scope" value="Eukaryota"/>
</dbReference>
<keyword evidence="11" id="KW-1185">Reference proteome</keyword>
<feature type="compositionally biased region" description="Basic and acidic residues" evidence="6">
    <location>
        <begin position="667"/>
        <end position="678"/>
    </location>
</feature>
<feature type="region of interest" description="Disordered" evidence="6">
    <location>
        <begin position="467"/>
        <end position="494"/>
    </location>
</feature>
<feature type="compositionally biased region" description="Low complexity" evidence="6">
    <location>
        <begin position="1738"/>
        <end position="1748"/>
    </location>
</feature>
<keyword evidence="2" id="KW-0805">Transcription regulation</keyword>
<feature type="region of interest" description="Disordered" evidence="6">
    <location>
        <begin position="1975"/>
        <end position="2011"/>
    </location>
</feature>
<feature type="compositionally biased region" description="Basic and acidic residues" evidence="6">
    <location>
        <begin position="846"/>
        <end position="856"/>
    </location>
</feature>
<protein>
    <submittedName>
        <fullName evidence="10">AP2 domain transcription factor AP2XII-1</fullName>
    </submittedName>
</protein>
<dbReference type="EMBL" id="FR823393">
    <property type="protein sequence ID" value="CBZ55717.1"/>
    <property type="molecule type" value="Genomic_DNA"/>
</dbReference>
<dbReference type="InterPro" id="IPR001471">
    <property type="entry name" value="AP2/ERF_dom"/>
</dbReference>
<feature type="compositionally biased region" description="Polar residues" evidence="6">
    <location>
        <begin position="46"/>
        <end position="62"/>
    </location>
</feature>
<dbReference type="Pfam" id="PF00847">
    <property type="entry name" value="AP2"/>
    <property type="match status" value="2"/>
</dbReference>
<feature type="compositionally biased region" description="Polar residues" evidence="6">
    <location>
        <begin position="1918"/>
        <end position="1928"/>
    </location>
</feature>
<reference evidence="10" key="4">
    <citation type="journal article" date="2015" name="PLoS ONE">
        <title>Comprehensive Evaluation of Toxoplasma gondii VEG and Neospora caninum LIV Genomes with Tachyzoite Stage Transcriptome and Proteome Defines Novel Transcript Features.</title>
        <authorList>
            <person name="Ramaprasad A."/>
            <person name="Mourier T."/>
            <person name="Naeem R."/>
            <person name="Malas T.B."/>
            <person name="Moussa E."/>
            <person name="Panigrahi A."/>
            <person name="Vermont S.J."/>
            <person name="Otto T.D."/>
            <person name="Wastling J."/>
            <person name="Pain A."/>
        </authorList>
    </citation>
    <scope>NUCLEOTIDE SEQUENCE</scope>
    <source>
        <strain evidence="10">Liverpool</strain>
    </source>
</reference>
<feature type="region of interest" description="Disordered" evidence="6">
    <location>
        <begin position="1522"/>
        <end position="1541"/>
    </location>
</feature>
<dbReference type="InterPro" id="IPR028078">
    <property type="entry name" value="ACDC"/>
</dbReference>
<sequence>MDPGKDSKDSAGRVTPAESGKDAGPGEPAGVVDDKGSGDACDFDGPTSSKESQDASQSQENGGASRDSRSCSPSRDETQPSGEGGDSGASWGKSAGQERPTHKRRLEHASDEDTGVASSCGDEERMDGVSRKKAAYSCRSDSPLRLRERRTASDSSEEEMARTASGDAVGSSLPGRSSRPLNAADLLAVSSSSRLPALLSRERTDDKDFIRDAHALSPADSRGESFGMASFSSSHPPAQSDYHRAKQLWNLEKAFDAFWAEQKMNGRRQGCSVPYAGRSHPAGACTTERSDAACSSPPDLSRAELEELCRQHGVSPRELGRILGGMRSISGKSPEDLKAASWTRQRFPPSAFAPPNLSPTEVGVYLQQRAALDHHKRLRERWGLDAGPVGSQVFGENGERHERLTQAEDFLSSQRDAAGREAYQLWYRSRGARDFRDDLRTGLAAREASSSRRGDYAASSRYSLPAHRTAWPSADSKQASGSPPSKLNSSLPGLWNVPHKPQPYTYADVQEAMEGPEGVLRVSRPHKELQSEEAEDEDGRAFASLPKGAETLFWSRGRGLYFLRQLERKRGGEDDLVGEAGFWVAASEEESGGFIIHRKFSVAKFGFEHAKMLALRWYNERQEARRGQQGLAISDQAKPEGMPSDRAMSREGNVDASRFRSSLSGEPSDKPHAEDRKRIPGSLATENPRQKSRIMDTSCPVPGVRYDSRDRAWLATWHDGVRQYKRCFSIKKYGFAKAKECAIRMKMSLNAQTGGSPSGARSSGAFSAPFRGAAQEPARDTFSVPADWARARSAGSMGAFSSTVSEDREANFARDEELASRRSSLSDCLSLLRSVRGESRSVVGPAHEEERREESGKTQAYRGLVESLLANLSPGSDGGRGSPPSGNLSACKRFQDLHSRQPHSVHPSSSAAPVSIHPAPTQDAGTSLDRAGGRGGDGVPGFLAASTASRRGGREAERGEKSAFESSPNPYSEARNERRGPSPACRGLAALSADLASPHVAEEVEEFLRSLSTHARQALLESLRRGSFGEDGERLALWSDACKVFAARSPESAFEGRDERRQDAKARDDASDAEEKPFRERAAGFEETTRVNEAARSSVAAFAWGRNGREIRETARSEGPRGKEHFWNSPSSCETPAWEQESGETPKAGALTLEGGPAPVAGLGEKAGGEEPERRFDADEALDRDDELATPDVHAFTHLTSREWELLDYLETLDFEAVDLDAVMPLINQVPKVRGVCFDRKGLYWISQWHSQQKKHREWFGVKRLGFRKAWALAVCVRRDAEKVEDEPIDYPRIPDYEEVLGVTYARCASGRYWVAHYARPALSPPSPSACLGFVGRKLFPVSESSFEEARRQAVALVSAFPLPRAFFFDPERRTALAFESTRAGEGQQASEKGTVSKRRLFNVFTWLNGGASWTNVRRWAHSKRMQLAEDEWPQQCVGVASAGKLTDNCGDPEKERAEPERISGSDDVKGESRNTGRPGWLVSLSASPATGETVSSSSYLGSQKPSPLIHAEHALTRRDVLEERETASPPESAWFCAKGDEMGQSVSRAVDASRGGKAKEEEEPGMEGESRQATLGAVTPHGSGLGVGASACDEEGMDEAQSPLDIDSIVADAYESFSDEDAEGEGDGAKAKRIRLPKIGGVYYKRDGNYKAWAASWHIQGKRTRRYFTVKKHGFRNAYLKAVRARREAERHEGISVKHRHHALVPGQPGSLLGTKAAMAEEAMGSLTGDDSRMPRASASQATAAFAGDRGPRDRAPGLDRAKADEEVERGLTLGASEALRGEKAADGLAQVVRRDCAVGGGVVFSGSEKFVAREEGGQRGDAAEAASRQARQGCSGEDSRGAPSRIPEREVLLSSSEVSVHLTPLERVAKAIDLDLDELTDRVWKVARRGEGGSRLFHRRTVSLEEDELTGDEASSRSPGAQSSKGQGVPPNLEFAMARETLDVLLSDLYSVVVKLSGAGRWASLATPAAAESAEPLESAWTRRARDATERRPQSERGRDARPGTDEMAYPSSTAQIDVVLQVVVIKHYLAKVRAATRGEQIAPLLALFEPCIKQGMMPHQCSIPRLRWLVCQLCRASIPWLDERNVLTDALLYRHLEELEAEDESQDEMDARAGQIIFSAGFDEGRSGDVETPSVFTAGEPRLVGGFRTDSGDESVVDKDETSLAALICLPKSCECAEKQSADGGEDLGKDGAAALVRCESGEKTDAEPQSFPATELAATSVSESEGKDGSSDAERQGETEETKPDLQEFGKRREDERVATPRTSSATTASGDTPEKPKTRAGAGEALRRGSESGPGTPAFQKDEEAGSSGMKNVKGEALGPGGTKQTGERRGQSFPSSGGDVRRSGTEETPEKTVKCEPEPSEGCSRRSSRCGTPRVTAAASCPTVESDVPA</sequence>
<dbReference type="InParanoid" id="F0VPS0"/>
<feature type="compositionally biased region" description="Low complexity" evidence="6">
    <location>
        <begin position="2264"/>
        <end position="2274"/>
    </location>
</feature>
<dbReference type="GO" id="GO:0003700">
    <property type="term" value="F:DNA-binding transcription factor activity"/>
    <property type="evidence" value="ECO:0007669"/>
    <property type="project" value="InterPro"/>
</dbReference>
<feature type="region of interest" description="Disordered" evidence="6">
    <location>
        <begin position="216"/>
        <end position="240"/>
    </location>
</feature>
<reference evidence="9" key="2">
    <citation type="submission" date="2011-03" db="EMBL/GenBank/DDBJ databases">
        <title>Comparative genomics and transcriptomics of Neospora caninum and Toxoplasma gondii.</title>
        <authorList>
            <person name="Reid A.J."/>
            <person name="Sohal A."/>
            <person name="Harris D."/>
            <person name="Quail M."/>
            <person name="Sanders M."/>
            <person name="Berriman M."/>
            <person name="Wastling J.M."/>
            <person name="Pain A."/>
        </authorList>
    </citation>
    <scope>NUCLEOTIDE SEQUENCE</scope>
    <source>
        <strain evidence="9">Liverpool</strain>
    </source>
</reference>
<name>F0VPS0_NEOCL</name>
<feature type="region of interest" description="Disordered" evidence="6">
    <location>
        <begin position="1907"/>
        <end position="1932"/>
    </location>
</feature>
<evidence type="ECO:0000256" key="4">
    <source>
        <dbReference type="ARBA" id="ARBA00023163"/>
    </source>
</evidence>
<dbReference type="GO" id="GO:0003677">
    <property type="term" value="F:DNA binding"/>
    <property type="evidence" value="ECO:0007669"/>
    <property type="project" value="UniProtKB-KW"/>
</dbReference>
<feature type="region of interest" description="Disordered" evidence="6">
    <location>
        <begin position="751"/>
        <end position="781"/>
    </location>
</feature>
<feature type="compositionally biased region" description="Basic and acidic residues" evidence="6">
    <location>
        <begin position="66"/>
        <end position="78"/>
    </location>
</feature>
<reference evidence="11" key="3">
    <citation type="journal article" date="2012" name="PLoS Pathog.">
        <title>Comparative genomics of the apicomplexan parasites Toxoplasma gondii and Neospora caninum: Coccidia differing in host range and transmission strategy.</title>
        <authorList>
            <person name="Reid A.J."/>
            <person name="Vermont S.J."/>
            <person name="Cotton J.A."/>
            <person name="Harris D."/>
            <person name="Hill-Cawthorne G.A."/>
            <person name="Konen-Waisman S."/>
            <person name="Latham S.M."/>
            <person name="Mourier T."/>
            <person name="Norton R."/>
            <person name="Quail M.A."/>
            <person name="Sanders M."/>
            <person name="Shanmugam D."/>
            <person name="Sohal A."/>
            <person name="Wasmuth J.D."/>
            <person name="Brunk B."/>
            <person name="Grigg M.E."/>
            <person name="Howard J.C."/>
            <person name="Parkinson J."/>
            <person name="Roos D.S."/>
            <person name="Trees A.J."/>
            <person name="Berriman M."/>
            <person name="Pain A."/>
            <person name="Wastling J.M."/>
        </authorList>
    </citation>
    <scope>NUCLEOTIDE SEQUENCE [LARGE SCALE GENOMIC DNA]</scope>
    <source>
        <strain evidence="11">Liverpool</strain>
    </source>
</reference>
<feature type="domain" description="AP2/ERF" evidence="7">
    <location>
        <begin position="1638"/>
        <end position="1692"/>
    </location>
</feature>
<dbReference type="Gene3D" id="1.20.5.2050">
    <property type="match status" value="3"/>
</dbReference>
<keyword evidence="3" id="KW-0238">DNA-binding</keyword>
<dbReference type="OMA" id="KECAIRM"/>
<feature type="region of interest" description="Disordered" evidence="6">
    <location>
        <begin position="837"/>
        <end position="985"/>
    </location>
</feature>
<feature type="region of interest" description="Disordered" evidence="6">
    <location>
        <begin position="1113"/>
        <end position="1173"/>
    </location>
</feature>
<feature type="compositionally biased region" description="Basic and acidic residues" evidence="6">
    <location>
        <begin position="2345"/>
        <end position="2363"/>
    </location>
</feature>
<feature type="compositionally biased region" description="Polar residues" evidence="6">
    <location>
        <begin position="475"/>
        <end position="491"/>
    </location>
</feature>
<feature type="compositionally biased region" description="Basic and acidic residues" evidence="6">
    <location>
        <begin position="1054"/>
        <end position="1089"/>
    </location>
</feature>
<evidence type="ECO:0000256" key="6">
    <source>
        <dbReference type="SAM" id="MobiDB-lite"/>
    </source>
</evidence>
<feature type="domain" description="AP2-coincident C-terminal" evidence="8">
    <location>
        <begin position="1935"/>
        <end position="2076"/>
    </location>
</feature>
<dbReference type="GO" id="GO:0005634">
    <property type="term" value="C:nucleus"/>
    <property type="evidence" value="ECO:0007669"/>
    <property type="project" value="UniProtKB-SubCell"/>
</dbReference>
<feature type="region of interest" description="Disordered" evidence="6">
    <location>
        <begin position="1444"/>
        <end position="1506"/>
    </location>
</feature>
<feature type="region of interest" description="Disordered" evidence="6">
    <location>
        <begin position="1"/>
        <end position="179"/>
    </location>
</feature>
<dbReference type="Pfam" id="PF14733">
    <property type="entry name" value="ACDC"/>
    <property type="match status" value="1"/>
</dbReference>
<feature type="compositionally biased region" description="Polar residues" evidence="6">
    <location>
        <begin position="1485"/>
        <end position="1506"/>
    </location>
</feature>
<evidence type="ECO:0000256" key="2">
    <source>
        <dbReference type="ARBA" id="ARBA00023015"/>
    </source>
</evidence>
<evidence type="ECO:0000256" key="3">
    <source>
        <dbReference type="ARBA" id="ARBA00023125"/>
    </source>
</evidence>
<dbReference type="VEuPathDB" id="ToxoDB:NCLIV_061420"/>
<organism evidence="9 11">
    <name type="scientific">Neospora caninum (strain Liverpool)</name>
    <dbReference type="NCBI Taxonomy" id="572307"/>
    <lineage>
        <taxon>Eukaryota</taxon>
        <taxon>Sar</taxon>
        <taxon>Alveolata</taxon>
        <taxon>Apicomplexa</taxon>
        <taxon>Conoidasida</taxon>
        <taxon>Coccidia</taxon>
        <taxon>Eucoccidiorida</taxon>
        <taxon>Eimeriorina</taxon>
        <taxon>Sarcocystidae</taxon>
        <taxon>Neospora</taxon>
    </lineage>
</organism>
<comment type="subcellular location">
    <subcellularLocation>
        <location evidence="1">Nucleus</location>
    </subcellularLocation>
</comment>
<evidence type="ECO:0000256" key="5">
    <source>
        <dbReference type="ARBA" id="ARBA00023242"/>
    </source>
</evidence>
<feature type="compositionally biased region" description="Basic and acidic residues" evidence="6">
    <location>
        <begin position="1751"/>
        <end position="1766"/>
    </location>
</feature>
<feature type="region of interest" description="Disordered" evidence="6">
    <location>
        <begin position="1728"/>
        <end position="1769"/>
    </location>
</feature>
<feature type="compositionally biased region" description="Basic and acidic residues" evidence="6">
    <location>
        <begin position="1452"/>
        <end position="1475"/>
    </location>
</feature>
<feature type="compositionally biased region" description="Basic and acidic residues" evidence="6">
    <location>
        <begin position="2228"/>
        <end position="2263"/>
    </location>
</feature>
<feature type="region of interest" description="Disordered" evidence="6">
    <location>
        <begin position="1546"/>
        <end position="1586"/>
    </location>
</feature>
<feature type="compositionally biased region" description="Basic and acidic residues" evidence="6">
    <location>
        <begin position="142"/>
        <end position="152"/>
    </location>
</feature>
<feature type="region of interest" description="Disordered" evidence="6">
    <location>
        <begin position="2204"/>
        <end position="2396"/>
    </location>
</feature>
<feature type="compositionally biased region" description="Low complexity" evidence="6">
    <location>
        <begin position="754"/>
        <end position="771"/>
    </location>
</feature>
<feature type="region of interest" description="Disordered" evidence="6">
    <location>
        <begin position="1816"/>
        <end position="1847"/>
    </location>
</feature>
<dbReference type="GeneID" id="13441148"/>
<feature type="region of interest" description="Disordered" evidence="6">
    <location>
        <begin position="1050"/>
        <end position="1089"/>
    </location>
</feature>
<evidence type="ECO:0000259" key="7">
    <source>
        <dbReference type="Pfam" id="PF00847"/>
    </source>
</evidence>
<keyword evidence="5" id="KW-0539">Nucleus</keyword>
<feature type="compositionally biased region" description="Low complexity" evidence="6">
    <location>
        <begin position="902"/>
        <end position="920"/>
    </location>
</feature>
<evidence type="ECO:0000259" key="8">
    <source>
        <dbReference type="Pfam" id="PF14733"/>
    </source>
</evidence>
<dbReference type="EMBL" id="LN714487">
    <property type="protein sequence ID" value="CEL70459.1"/>
    <property type="molecule type" value="Genomic_DNA"/>
</dbReference>
<feature type="region of interest" description="Disordered" evidence="6">
    <location>
        <begin position="627"/>
        <end position="698"/>
    </location>
</feature>
<evidence type="ECO:0000313" key="11">
    <source>
        <dbReference type="Proteomes" id="UP000007494"/>
    </source>
</evidence>
<evidence type="ECO:0000313" key="9">
    <source>
        <dbReference type="EMBL" id="CBZ55717.1"/>
    </source>
</evidence>
<accession>F0VPS0</accession>
<gene>
    <name evidence="10" type="ORF">BN1204_061420</name>
    <name evidence="9" type="ORF">NCLIV_061420</name>
</gene>
<feature type="compositionally biased region" description="Basic and acidic residues" evidence="6">
    <location>
        <begin position="952"/>
        <end position="963"/>
    </location>
</feature>
<proteinExistence type="predicted"/>
<dbReference type="RefSeq" id="XP_003885743.1">
    <property type="nucleotide sequence ID" value="XM_003885694.1"/>
</dbReference>
<feature type="compositionally biased region" description="Basic and acidic residues" evidence="6">
    <location>
        <begin position="1113"/>
        <end position="1126"/>
    </location>
</feature>
<feature type="compositionally biased region" description="Basic and acidic residues" evidence="6">
    <location>
        <begin position="1"/>
        <end position="11"/>
    </location>
</feature>
<feature type="domain" description="AP2/ERF" evidence="7">
    <location>
        <begin position="701"/>
        <end position="751"/>
    </location>
</feature>
<dbReference type="Proteomes" id="UP000007494">
    <property type="component" value="Chromosome XII"/>
</dbReference>
<feature type="compositionally biased region" description="Basic and acidic residues" evidence="6">
    <location>
        <begin position="1986"/>
        <end position="2007"/>
    </location>
</feature>
<dbReference type="OrthoDB" id="331177at2759"/>